<comment type="subcellular location">
    <subcellularLocation>
        <location evidence="1">Cell outer membrane</location>
        <topology evidence="1">Multi-pass membrane protein</topology>
    </subcellularLocation>
</comment>
<evidence type="ECO:0000256" key="6">
    <source>
        <dbReference type="ARBA" id="ARBA00022729"/>
    </source>
</evidence>
<sequence length="366" mass="39238">MALAVPSLSAHAQSSATLYGIISAGVEYVSNEGGAHNIKMLSGPNQASRWGLRIVEDLGSGLSAVAVLENGFDVMSGKLGQGGREFGRQAWVGINSRAYGSLTAGRQNDMFYDFLLPLEASAANGLGVSIADNDNIFGSYRYSNSLKYVSPVYHGFKAEALYAFSNKAGDFSQNRAVSAGGQYAGNNFSIVVAYLNIDSPGLANPSGAVSDDYAGAPFQLFHTSPLSSTVGVARQRQFGGGGSYATGKFTLNALFTDVRYKYLDQTSLHLQNYQATLLYQTTPSLLLSAAYLYTNGNYGGINVNSHWNTFQLSADYLLSKRTDIYIFGDYVRSSGPLAFAKAEVYLNAPSTTHNQVIALLGIRHKF</sequence>
<evidence type="ECO:0000256" key="10">
    <source>
        <dbReference type="ARBA" id="ARBA00023237"/>
    </source>
</evidence>
<dbReference type="GO" id="GO:0009279">
    <property type="term" value="C:cell outer membrane"/>
    <property type="evidence" value="ECO:0007669"/>
    <property type="project" value="UniProtKB-SubCell"/>
</dbReference>
<dbReference type="InterPro" id="IPR050298">
    <property type="entry name" value="Gram-neg_bact_OMP"/>
</dbReference>
<keyword evidence="4" id="KW-1134">Transmembrane beta strand</keyword>
<evidence type="ECO:0000256" key="3">
    <source>
        <dbReference type="ARBA" id="ARBA00022448"/>
    </source>
</evidence>
<evidence type="ECO:0000256" key="8">
    <source>
        <dbReference type="ARBA" id="ARBA00023114"/>
    </source>
</evidence>
<keyword evidence="9" id="KW-0472">Membrane</keyword>
<keyword evidence="10" id="KW-0998">Cell outer membrane</keyword>
<reference evidence="12 13" key="1">
    <citation type="submission" date="2015-11" db="EMBL/GenBank/DDBJ databases">
        <title>Expanding the genomic diversity of Burkholderia species for the development of highly accurate diagnostics.</title>
        <authorList>
            <person name="Sahl J."/>
            <person name="Keim P."/>
            <person name="Wagner D."/>
        </authorList>
    </citation>
    <scope>NUCLEOTIDE SEQUENCE [LARGE SCALE GENOMIC DNA]</scope>
    <source>
        <strain evidence="12 13">MSMB574WGS</strain>
    </source>
</reference>
<accession>A0A132EWX3</accession>
<name>A0A132EWX3_9BURK</name>
<evidence type="ECO:0000256" key="1">
    <source>
        <dbReference type="ARBA" id="ARBA00004571"/>
    </source>
</evidence>
<dbReference type="InterPro" id="IPR002299">
    <property type="entry name" value="Porin_Neis"/>
</dbReference>
<keyword evidence="5" id="KW-0812">Transmembrane</keyword>
<proteinExistence type="predicted"/>
<evidence type="ECO:0000313" key="13">
    <source>
        <dbReference type="Proteomes" id="UP000061512"/>
    </source>
</evidence>
<keyword evidence="8" id="KW-0626">Porin</keyword>
<dbReference type="InterPro" id="IPR023614">
    <property type="entry name" value="Porin_dom_sf"/>
</dbReference>
<dbReference type="EMBL" id="LPJX01000055">
    <property type="protein sequence ID" value="KWF61020.1"/>
    <property type="molecule type" value="Genomic_DNA"/>
</dbReference>
<keyword evidence="6" id="KW-0732">Signal</keyword>
<gene>
    <name evidence="12" type="ORF">WT57_02760</name>
</gene>
<dbReference type="SUPFAM" id="SSF56935">
    <property type="entry name" value="Porins"/>
    <property type="match status" value="1"/>
</dbReference>
<evidence type="ECO:0000256" key="7">
    <source>
        <dbReference type="ARBA" id="ARBA00023065"/>
    </source>
</evidence>
<dbReference type="GO" id="GO:0046930">
    <property type="term" value="C:pore complex"/>
    <property type="evidence" value="ECO:0007669"/>
    <property type="project" value="UniProtKB-KW"/>
</dbReference>
<dbReference type="PRINTS" id="PR00184">
    <property type="entry name" value="NEISSPPORIN"/>
</dbReference>
<dbReference type="PANTHER" id="PTHR34501:SF9">
    <property type="entry name" value="MAJOR OUTER MEMBRANE PROTEIN P.IA"/>
    <property type="match status" value="1"/>
</dbReference>
<dbReference type="GO" id="GO:0006811">
    <property type="term" value="P:monoatomic ion transport"/>
    <property type="evidence" value="ECO:0007669"/>
    <property type="project" value="UniProtKB-KW"/>
</dbReference>
<evidence type="ECO:0000256" key="9">
    <source>
        <dbReference type="ARBA" id="ARBA00023136"/>
    </source>
</evidence>
<evidence type="ECO:0000256" key="5">
    <source>
        <dbReference type="ARBA" id="ARBA00022692"/>
    </source>
</evidence>
<dbReference type="PANTHER" id="PTHR34501">
    <property type="entry name" value="PROTEIN YDDL-RELATED"/>
    <property type="match status" value="1"/>
</dbReference>
<dbReference type="Proteomes" id="UP000061512">
    <property type="component" value="Unassembled WGS sequence"/>
</dbReference>
<dbReference type="CDD" id="cd00342">
    <property type="entry name" value="gram_neg_porins"/>
    <property type="match status" value="1"/>
</dbReference>
<dbReference type="InterPro" id="IPR033900">
    <property type="entry name" value="Gram_neg_porin_domain"/>
</dbReference>
<protein>
    <submittedName>
        <fullName evidence="12">Porin</fullName>
    </submittedName>
</protein>
<evidence type="ECO:0000256" key="4">
    <source>
        <dbReference type="ARBA" id="ARBA00022452"/>
    </source>
</evidence>
<evidence type="ECO:0000313" key="12">
    <source>
        <dbReference type="EMBL" id="KWF61020.1"/>
    </source>
</evidence>
<dbReference type="Gene3D" id="2.40.160.10">
    <property type="entry name" value="Porin"/>
    <property type="match status" value="1"/>
</dbReference>
<evidence type="ECO:0000259" key="11">
    <source>
        <dbReference type="Pfam" id="PF13609"/>
    </source>
</evidence>
<dbReference type="Pfam" id="PF13609">
    <property type="entry name" value="Porin_4"/>
    <property type="match status" value="1"/>
</dbReference>
<feature type="domain" description="Porin" evidence="11">
    <location>
        <begin position="2"/>
        <end position="335"/>
    </location>
</feature>
<dbReference type="AlphaFoldDB" id="A0A132EWX3"/>
<keyword evidence="3" id="KW-0813">Transport</keyword>
<comment type="subunit">
    <text evidence="2">Homotrimer.</text>
</comment>
<keyword evidence="7" id="KW-0406">Ion transport</keyword>
<evidence type="ECO:0000256" key="2">
    <source>
        <dbReference type="ARBA" id="ARBA00011233"/>
    </source>
</evidence>
<organism evidence="12 13">
    <name type="scientific">Burkholderia pseudomultivorans</name>
    <dbReference type="NCBI Taxonomy" id="1207504"/>
    <lineage>
        <taxon>Bacteria</taxon>
        <taxon>Pseudomonadati</taxon>
        <taxon>Pseudomonadota</taxon>
        <taxon>Betaproteobacteria</taxon>
        <taxon>Burkholderiales</taxon>
        <taxon>Burkholderiaceae</taxon>
        <taxon>Burkholderia</taxon>
        <taxon>Burkholderia cepacia complex</taxon>
    </lineage>
</organism>
<dbReference type="GO" id="GO:0015288">
    <property type="term" value="F:porin activity"/>
    <property type="evidence" value="ECO:0007669"/>
    <property type="project" value="UniProtKB-KW"/>
</dbReference>
<comment type="caution">
    <text evidence="12">The sequence shown here is derived from an EMBL/GenBank/DDBJ whole genome shotgun (WGS) entry which is preliminary data.</text>
</comment>